<dbReference type="AlphaFoldDB" id="A0A849SNQ8"/>
<comment type="caution">
    <text evidence="2">The sequence shown here is derived from an EMBL/GenBank/DDBJ whole genome shotgun (WGS) entry which is preliminary data.</text>
</comment>
<dbReference type="Proteomes" id="UP000580839">
    <property type="component" value="Unassembled WGS sequence"/>
</dbReference>
<feature type="chain" id="PRO_5032516876" evidence="1">
    <location>
        <begin position="37"/>
        <end position="264"/>
    </location>
</feature>
<keyword evidence="1" id="KW-0732">Signal</keyword>
<sequence>MSPRELPRYSVTLSQEHCFLPRLAALLVSLSLLAAAAPPSDAQLGVTGLMNLGWNDCGLTSANSNQFVDCSAPAAVYELVGSFRLNRNLTGFVGVSTTLSIRFDGASVPNWWAFQSAGCREEALTVPPVTALAGCANPYSGANQLAAHLVEPDSPAQPNAFQIRHDIVRDTAVALTGGTLYSAWRLRISSQNPNACEGCEIPACIYLRSMEVFRVVGPSVLIQSPEVRNVVTWQGGPNSPGLCPASGPTAAQRSTWGAVKSLYR</sequence>
<evidence type="ECO:0000256" key="1">
    <source>
        <dbReference type="SAM" id="SignalP"/>
    </source>
</evidence>
<protein>
    <submittedName>
        <fullName evidence="2">Uncharacterized protein</fullName>
    </submittedName>
</protein>
<gene>
    <name evidence="2" type="ORF">HOP12_08765</name>
</gene>
<reference evidence="2 3" key="1">
    <citation type="submission" date="2020-04" db="EMBL/GenBank/DDBJ databases">
        <title>Metagenomic profiling of ammonia- and methane-oxidizing microorganisms in a Dutch drinking water treatment plant.</title>
        <authorList>
            <person name="Poghosyan L."/>
            <person name="Leucker S."/>
        </authorList>
    </citation>
    <scope>NUCLEOTIDE SEQUENCE [LARGE SCALE GENOMIC DNA]</scope>
    <source>
        <strain evidence="2">S-RSF-IL-03</strain>
    </source>
</reference>
<organism evidence="2 3">
    <name type="scientific">Eiseniibacteriota bacterium</name>
    <dbReference type="NCBI Taxonomy" id="2212470"/>
    <lineage>
        <taxon>Bacteria</taxon>
        <taxon>Candidatus Eiseniibacteriota</taxon>
    </lineage>
</organism>
<proteinExistence type="predicted"/>
<evidence type="ECO:0000313" key="2">
    <source>
        <dbReference type="EMBL" id="NOT34244.1"/>
    </source>
</evidence>
<evidence type="ECO:0000313" key="3">
    <source>
        <dbReference type="Proteomes" id="UP000580839"/>
    </source>
</evidence>
<dbReference type="EMBL" id="JABFRW010000103">
    <property type="protein sequence ID" value="NOT34244.1"/>
    <property type="molecule type" value="Genomic_DNA"/>
</dbReference>
<name>A0A849SNQ8_UNCEI</name>
<feature type="signal peptide" evidence="1">
    <location>
        <begin position="1"/>
        <end position="36"/>
    </location>
</feature>
<accession>A0A849SNQ8</accession>